<gene>
    <name evidence="2" type="primary">TBLA0B01000</name>
    <name evidence="2" type="ORF">TBLA_0B01000</name>
</gene>
<evidence type="ECO:0000256" key="1">
    <source>
        <dbReference type="SAM" id="MobiDB-lite"/>
    </source>
</evidence>
<keyword evidence="3" id="KW-1185">Reference proteome</keyword>
<feature type="compositionally biased region" description="Low complexity" evidence="1">
    <location>
        <begin position="132"/>
        <end position="146"/>
    </location>
</feature>
<reference evidence="2 3" key="1">
    <citation type="journal article" date="2011" name="Proc. Natl. Acad. Sci. U.S.A.">
        <title>Evolutionary erosion of yeast sex chromosomes by mating-type switching accidents.</title>
        <authorList>
            <person name="Gordon J.L."/>
            <person name="Armisen D."/>
            <person name="Proux-Wera E."/>
            <person name="Oheigeartaigh S.S."/>
            <person name="Byrne K.P."/>
            <person name="Wolfe K.H."/>
        </authorList>
    </citation>
    <scope>NUCLEOTIDE SEQUENCE [LARGE SCALE GENOMIC DNA]</scope>
    <source>
        <strain evidence="3">ATCC 34711 / CBS 6284 / DSM 70876 / NBRC 10599 / NRRL Y-10934 / UCD 77-7</strain>
    </source>
</reference>
<dbReference type="HOGENOM" id="CLU_1391065_0_0_1"/>
<dbReference type="GeneID" id="14494110"/>
<feature type="compositionally biased region" description="Low complexity" evidence="1">
    <location>
        <begin position="62"/>
        <end position="75"/>
    </location>
</feature>
<feature type="region of interest" description="Disordered" evidence="1">
    <location>
        <begin position="42"/>
        <end position="80"/>
    </location>
</feature>
<proteinExistence type="predicted"/>
<dbReference type="KEGG" id="tbl:TBLA_0B01000"/>
<dbReference type="InParanoid" id="I2GXU1"/>
<dbReference type="AlphaFoldDB" id="I2GXU1"/>
<dbReference type="RefSeq" id="XP_004178462.1">
    <property type="nucleotide sequence ID" value="XM_004178414.1"/>
</dbReference>
<feature type="region of interest" description="Disordered" evidence="1">
    <location>
        <begin position="122"/>
        <end position="166"/>
    </location>
</feature>
<accession>I2GXU1</accession>
<dbReference type="EMBL" id="HE806317">
    <property type="protein sequence ID" value="CCH58943.1"/>
    <property type="molecule type" value="Genomic_DNA"/>
</dbReference>
<dbReference type="Proteomes" id="UP000002866">
    <property type="component" value="Chromosome 2"/>
</dbReference>
<organism evidence="2 3">
    <name type="scientific">Henningerozyma blattae (strain ATCC 34711 / CBS 6284 / DSM 70876 / NBRC 10599 / NRRL Y-10934 / UCD 77-7)</name>
    <name type="common">Yeast</name>
    <name type="synonym">Tetrapisispora blattae</name>
    <dbReference type="NCBI Taxonomy" id="1071380"/>
    <lineage>
        <taxon>Eukaryota</taxon>
        <taxon>Fungi</taxon>
        <taxon>Dikarya</taxon>
        <taxon>Ascomycota</taxon>
        <taxon>Saccharomycotina</taxon>
        <taxon>Saccharomycetes</taxon>
        <taxon>Saccharomycetales</taxon>
        <taxon>Saccharomycetaceae</taxon>
        <taxon>Henningerozyma</taxon>
    </lineage>
</organism>
<feature type="compositionally biased region" description="Basic and acidic residues" evidence="1">
    <location>
        <begin position="148"/>
        <end position="166"/>
    </location>
</feature>
<evidence type="ECO:0000313" key="3">
    <source>
        <dbReference type="Proteomes" id="UP000002866"/>
    </source>
</evidence>
<protein>
    <submittedName>
        <fullName evidence="2">Uncharacterized protein</fullName>
    </submittedName>
</protein>
<name>I2GXU1_HENB6</name>
<sequence>MQMEISVSYQEYVYNRILKDSKQMLSQSPIAQTHYSSRLSCRSSVTAEPDSTYAATPRDRAAYTANTRNTTTPSYYDPPPSYTMLANQYTSAQEQQESAPRRKSGVKWKNWFNYSGYTALSTGHHKQRRSSHSQSQSQSKSKSKSSSLKKESKDTPATREAQLKELKDLQQLNDLWLKGGFENLHEDMFDDSSDEE</sequence>
<evidence type="ECO:0000313" key="2">
    <source>
        <dbReference type="EMBL" id="CCH58943.1"/>
    </source>
</evidence>